<keyword evidence="1" id="KW-0472">Membrane</keyword>
<dbReference type="RefSeq" id="WP_058582200.1">
    <property type="nucleotide sequence ID" value="NZ_LOPU01000029.1"/>
</dbReference>
<evidence type="ECO:0000256" key="1">
    <source>
        <dbReference type="SAM" id="Phobius"/>
    </source>
</evidence>
<feature type="transmembrane region" description="Helical" evidence="1">
    <location>
        <begin position="33"/>
        <end position="51"/>
    </location>
</feature>
<gene>
    <name evidence="2" type="ORF">AUR64_14695</name>
</gene>
<evidence type="ECO:0000313" key="2">
    <source>
        <dbReference type="EMBL" id="KTG09047.1"/>
    </source>
</evidence>
<dbReference type="OrthoDB" id="335355at2157"/>
<organism evidence="2 3">
    <name type="scientific">Haloprofundus marisrubri</name>
    <dbReference type="NCBI Taxonomy" id="1514971"/>
    <lineage>
        <taxon>Archaea</taxon>
        <taxon>Methanobacteriati</taxon>
        <taxon>Methanobacteriota</taxon>
        <taxon>Stenosarchaea group</taxon>
        <taxon>Halobacteria</taxon>
        <taxon>Halobacteriales</taxon>
        <taxon>Haloferacaceae</taxon>
        <taxon>Haloprofundus</taxon>
    </lineage>
</organism>
<dbReference type="EMBL" id="LOPU01000029">
    <property type="protein sequence ID" value="KTG09047.1"/>
    <property type="molecule type" value="Genomic_DNA"/>
</dbReference>
<keyword evidence="1" id="KW-0812">Transmembrane</keyword>
<proteinExistence type="predicted"/>
<name>A0A0W1R7E4_9EURY</name>
<comment type="caution">
    <text evidence="2">The sequence shown here is derived from an EMBL/GenBank/DDBJ whole genome shotgun (WGS) entry which is preliminary data.</text>
</comment>
<accession>A0A0W1R7E4</accession>
<sequence length="90" mass="9189">MERLYLYNGALAVLGLSFLFNSGATIAGGDVDIISILFLLSGGGMVLGAVYESLRTDPAEFTISAGALMVIVGGACLSFVAIVLDIVTTA</sequence>
<keyword evidence="3" id="KW-1185">Reference proteome</keyword>
<protein>
    <submittedName>
        <fullName evidence="2">Uncharacterized protein</fullName>
    </submittedName>
</protein>
<feature type="transmembrane region" description="Helical" evidence="1">
    <location>
        <begin position="63"/>
        <end position="84"/>
    </location>
</feature>
<dbReference type="Proteomes" id="UP000054387">
    <property type="component" value="Unassembled WGS sequence"/>
</dbReference>
<dbReference type="AlphaFoldDB" id="A0A0W1R7E4"/>
<feature type="transmembrane region" description="Helical" evidence="1">
    <location>
        <begin position="5"/>
        <end position="27"/>
    </location>
</feature>
<evidence type="ECO:0000313" key="3">
    <source>
        <dbReference type="Proteomes" id="UP000054387"/>
    </source>
</evidence>
<reference evidence="2 3" key="1">
    <citation type="submission" date="2015-12" db="EMBL/GenBank/DDBJ databases">
        <title>Haloprofundus marisrubri gen. nov., sp. nov., an extremely halophilic archaeon isolated from the Discovery deep brine-seawater interface in the Red Sea.</title>
        <authorList>
            <person name="Zhang G."/>
            <person name="Stingl U."/>
            <person name="Rashid M."/>
        </authorList>
    </citation>
    <scope>NUCLEOTIDE SEQUENCE [LARGE SCALE GENOMIC DNA]</scope>
    <source>
        <strain evidence="2 3">SB9</strain>
    </source>
</reference>
<keyword evidence="1" id="KW-1133">Transmembrane helix</keyword>